<comment type="caution">
    <text evidence="2">The sequence shown here is derived from an EMBL/GenBank/DDBJ whole genome shotgun (WGS) entry which is preliminary data.</text>
</comment>
<gene>
    <name evidence="2" type="ORF">F1735_20320</name>
</gene>
<name>A0ABX0MRB3_9BURK</name>
<keyword evidence="3" id="KW-1185">Reference proteome</keyword>
<evidence type="ECO:0000256" key="1">
    <source>
        <dbReference type="SAM" id="MobiDB-lite"/>
    </source>
</evidence>
<sequence length="279" mass="29542">MNHQSPLRSKKEPSTLVRPQYSPGLLLNDDDLTLAVDYTRELNRMLFKSLLGCGVICGLVVSAELECGKVVVKVTPGVALDCHGDPVHVPKQADVAIDPSCGVDVPPRLWVLLRRYDKHCAPRAAVCSQDDDDAASVCTRIRDGFEVSVVGTAPECACGCPEPASTANNAFTGATAAAAAAKAANGKAAKLNPAAAGTAATDDSVTKASAVSDPCYRAHYKGECSCCTDDCDCEWIVLARLDQLKAGTWTADHSVRRFIRPILMADPKVIEETTTAPKT</sequence>
<feature type="region of interest" description="Disordered" evidence="1">
    <location>
        <begin position="1"/>
        <end position="21"/>
    </location>
</feature>
<dbReference type="EMBL" id="WHJF01000058">
    <property type="protein sequence ID" value="NHZ64617.1"/>
    <property type="molecule type" value="Genomic_DNA"/>
</dbReference>
<accession>A0ABX0MRB3</accession>
<protein>
    <submittedName>
        <fullName evidence="2">Uncharacterized protein</fullName>
    </submittedName>
</protein>
<reference evidence="2 3" key="1">
    <citation type="submission" date="2019-10" db="EMBL/GenBank/DDBJ databases">
        <title>Taxonomy of Antarctic Massilia spp.: description of Massilia rubra sp. nov., Massilia aquatica sp. nov., Massilia mucilaginosa sp. nov., Massilia frigida sp. nov. isolated from streams, lakes and regoliths.</title>
        <authorList>
            <person name="Holochova P."/>
            <person name="Sedlacek I."/>
            <person name="Kralova S."/>
            <person name="Maslanova I."/>
            <person name="Busse H.-J."/>
            <person name="Stankova E."/>
            <person name="Vrbovska V."/>
            <person name="Kovarovic V."/>
            <person name="Bartak M."/>
            <person name="Svec P."/>
            <person name="Pantucek R."/>
        </authorList>
    </citation>
    <scope>NUCLEOTIDE SEQUENCE [LARGE SCALE GENOMIC DNA]</scope>
    <source>
        <strain evidence="2 3">CCM 8694</strain>
    </source>
</reference>
<proteinExistence type="predicted"/>
<dbReference type="Proteomes" id="UP000610594">
    <property type="component" value="Unassembled WGS sequence"/>
</dbReference>
<dbReference type="RefSeq" id="WP_167238651.1">
    <property type="nucleotide sequence ID" value="NZ_WHJF01000058.1"/>
</dbReference>
<evidence type="ECO:0000313" key="2">
    <source>
        <dbReference type="EMBL" id="NHZ64617.1"/>
    </source>
</evidence>
<evidence type="ECO:0000313" key="3">
    <source>
        <dbReference type="Proteomes" id="UP000610594"/>
    </source>
</evidence>
<organism evidence="2 3">
    <name type="scientific">Massilia genomosp. 1</name>
    <dbReference type="NCBI Taxonomy" id="2609280"/>
    <lineage>
        <taxon>Bacteria</taxon>
        <taxon>Pseudomonadati</taxon>
        <taxon>Pseudomonadota</taxon>
        <taxon>Betaproteobacteria</taxon>
        <taxon>Burkholderiales</taxon>
        <taxon>Oxalobacteraceae</taxon>
        <taxon>Telluria group</taxon>
        <taxon>Massilia</taxon>
    </lineage>
</organism>